<gene>
    <name evidence="9" type="primary">alaS</name>
    <name evidence="11" type="ORF">A2731_00025</name>
</gene>
<dbReference type="SMART" id="SM00863">
    <property type="entry name" value="tRNA_SAD"/>
    <property type="match status" value="1"/>
</dbReference>
<dbReference type="Gene3D" id="3.30.930.10">
    <property type="entry name" value="Bira Bifunctional Protein, Domain 2"/>
    <property type="match status" value="1"/>
</dbReference>
<comment type="subcellular location">
    <subcellularLocation>
        <location evidence="9">Cytoplasm</location>
    </subcellularLocation>
</comment>
<dbReference type="GO" id="GO:0006419">
    <property type="term" value="P:alanyl-tRNA aminoacylation"/>
    <property type="evidence" value="ECO:0007669"/>
    <property type="project" value="UniProtKB-UniRule"/>
</dbReference>
<evidence type="ECO:0000256" key="1">
    <source>
        <dbReference type="ARBA" id="ARBA00008226"/>
    </source>
</evidence>
<dbReference type="PRINTS" id="PR00980">
    <property type="entry name" value="TRNASYNTHALA"/>
</dbReference>
<dbReference type="GO" id="GO:0004813">
    <property type="term" value="F:alanine-tRNA ligase activity"/>
    <property type="evidence" value="ECO:0007669"/>
    <property type="project" value="UniProtKB-UniRule"/>
</dbReference>
<dbReference type="PANTHER" id="PTHR11777:SF9">
    <property type="entry name" value="ALANINE--TRNA LIGASE, CYTOPLASMIC"/>
    <property type="match status" value="1"/>
</dbReference>
<evidence type="ECO:0000256" key="8">
    <source>
        <dbReference type="ARBA" id="ARBA00023146"/>
    </source>
</evidence>
<dbReference type="GO" id="GO:0005737">
    <property type="term" value="C:cytoplasm"/>
    <property type="evidence" value="ECO:0007669"/>
    <property type="project" value="UniProtKB-SubCell"/>
</dbReference>
<dbReference type="HAMAP" id="MF_00036_B">
    <property type="entry name" value="Ala_tRNA_synth_B"/>
    <property type="match status" value="1"/>
</dbReference>
<dbReference type="CDD" id="cd00673">
    <property type="entry name" value="AlaRS_core"/>
    <property type="match status" value="1"/>
</dbReference>
<dbReference type="InterPro" id="IPR050058">
    <property type="entry name" value="Ala-tRNA_ligase"/>
</dbReference>
<evidence type="ECO:0000256" key="9">
    <source>
        <dbReference type="HAMAP-Rule" id="MF_00036"/>
    </source>
</evidence>
<comment type="catalytic activity">
    <reaction evidence="9">
        <text>tRNA(Ala) + L-alanine + ATP = L-alanyl-tRNA(Ala) + AMP + diphosphate</text>
        <dbReference type="Rhea" id="RHEA:12540"/>
        <dbReference type="Rhea" id="RHEA-COMP:9657"/>
        <dbReference type="Rhea" id="RHEA-COMP:9923"/>
        <dbReference type="ChEBI" id="CHEBI:30616"/>
        <dbReference type="ChEBI" id="CHEBI:33019"/>
        <dbReference type="ChEBI" id="CHEBI:57972"/>
        <dbReference type="ChEBI" id="CHEBI:78442"/>
        <dbReference type="ChEBI" id="CHEBI:78497"/>
        <dbReference type="ChEBI" id="CHEBI:456215"/>
        <dbReference type="EC" id="6.1.1.7"/>
    </reaction>
</comment>
<dbReference type="Gene3D" id="3.30.980.10">
    <property type="entry name" value="Threonyl-trna Synthetase, Chain A, domain 2"/>
    <property type="match status" value="1"/>
</dbReference>
<proteinExistence type="inferred from homology"/>
<protein>
    <recommendedName>
        <fullName evidence="9">Alanine--tRNA ligase</fullName>
        <ecNumber evidence="9">6.1.1.7</ecNumber>
    </recommendedName>
    <alternativeName>
        <fullName evidence="9">Alanyl-tRNA synthetase</fullName>
        <shortName evidence="9">AlaRS</shortName>
    </alternativeName>
</protein>
<keyword evidence="3 9" id="KW-0436">Ligase</keyword>
<evidence type="ECO:0000256" key="7">
    <source>
        <dbReference type="ARBA" id="ARBA00022917"/>
    </source>
</evidence>
<dbReference type="GO" id="GO:0005524">
    <property type="term" value="F:ATP binding"/>
    <property type="evidence" value="ECO:0007669"/>
    <property type="project" value="UniProtKB-UniRule"/>
</dbReference>
<dbReference type="PROSITE" id="PS50860">
    <property type="entry name" value="AA_TRNA_LIGASE_II_ALA"/>
    <property type="match status" value="1"/>
</dbReference>
<dbReference type="InterPro" id="IPR045864">
    <property type="entry name" value="aa-tRNA-synth_II/BPL/LPL"/>
</dbReference>
<dbReference type="SUPFAM" id="SSF55186">
    <property type="entry name" value="ThrRS/AlaRS common domain"/>
    <property type="match status" value="1"/>
</dbReference>
<evidence type="ECO:0000256" key="4">
    <source>
        <dbReference type="ARBA" id="ARBA00022741"/>
    </source>
</evidence>
<sequence length="639" mass="72750">MTSSELRQKYLDFFAKKGHAIIPSASLIPENDPSTLFISAGMQPLVPYLLGEKHPDGQRLVNSQKCIRTGDIDEVGDETHHTFFEMLGHWSLGDYFKKEAMEMSYEFLTKELKLEPKRLAFSVFAGDKNAPKDQTAADAWKNLGVPAKRIAYLPKKDNWWEPAGSSGPCGPCTEMFYWSDNSTEAPEKFDPSDKRWVEIGNDVLMEYEKTSESKYKPADQKNIDNGTGLERTLAVLNGTSDDYQTDLFLPIINKIEELSGKKYGDDEKINRSMRIIADHLRAATFIMGDEKGIQPSNLDQGYIIRRLIRRAIRYGKELGINKSFTFQVAETIIKLMGEIYPELKKNKDFIVEQLVQEEEKFEKAIQEGLKAAKKIFAPKKSISREKFVKLMQTKGKDQILHQVFEKRRQKKPYDLNQFGISKKDFDEAVISGKESFYLYQSFGFPIEMILELAREKNLFISKRGFSNEVQKHQELSRTATAGKFKGGLADHSEIATKYHTATHLLLAALRQVLGDHVYQKGSNITAERLRFDFSHPEKLTDEQKEKVERLVNQAIQDNLPVTIQEMSLDDAKKLKAMGIFAAKYGEKVKVYTIGNPHNPFSREICGGPHVEKTEILGQFKIKKEEASSSGVRRIKAVLS</sequence>
<dbReference type="Pfam" id="PF07973">
    <property type="entry name" value="tRNA_SAD"/>
    <property type="match status" value="1"/>
</dbReference>
<comment type="function">
    <text evidence="9">Catalyzes the attachment of alanine to tRNA(Ala) in a two-step reaction: alanine is first activated by ATP to form Ala-AMP and then transferred to the acceptor end of tRNA(Ala). Also edits incorrectly charged Ser-tRNA(Ala) and Gly-tRNA(Ala) via its editing domain.</text>
</comment>
<dbReference type="STRING" id="1797533.A2731_00025"/>
<feature type="binding site" evidence="9">
    <location>
        <position position="605"/>
    </location>
    <ligand>
        <name>Zn(2+)</name>
        <dbReference type="ChEBI" id="CHEBI:29105"/>
    </ligand>
</feature>
<reference evidence="11 12" key="1">
    <citation type="journal article" date="2016" name="Nat. Commun.">
        <title>Thousands of microbial genomes shed light on interconnected biogeochemical processes in an aquifer system.</title>
        <authorList>
            <person name="Anantharaman K."/>
            <person name="Brown C.T."/>
            <person name="Hug L.A."/>
            <person name="Sharon I."/>
            <person name="Castelle C.J."/>
            <person name="Probst A.J."/>
            <person name="Thomas B.C."/>
            <person name="Singh A."/>
            <person name="Wilkins M.J."/>
            <person name="Karaoz U."/>
            <person name="Brodie E.L."/>
            <person name="Williams K.H."/>
            <person name="Hubbard S.S."/>
            <person name="Banfield J.F."/>
        </authorList>
    </citation>
    <scope>NUCLEOTIDE SEQUENCE [LARGE SCALE GENOMIC DNA]</scope>
</reference>
<keyword evidence="9" id="KW-0479">Metal-binding</keyword>
<evidence type="ECO:0000256" key="5">
    <source>
        <dbReference type="ARBA" id="ARBA00022840"/>
    </source>
</evidence>
<dbReference type="Pfam" id="PF01411">
    <property type="entry name" value="tRNA-synt_2c"/>
    <property type="match status" value="2"/>
</dbReference>
<accession>A0A1G1XXP8</accession>
<dbReference type="PANTHER" id="PTHR11777">
    <property type="entry name" value="ALANYL-TRNA SYNTHETASE"/>
    <property type="match status" value="1"/>
</dbReference>
<keyword evidence="9" id="KW-0862">Zinc</keyword>
<dbReference type="EMBL" id="MHIC01000029">
    <property type="protein sequence ID" value="OGY44366.1"/>
    <property type="molecule type" value="Genomic_DNA"/>
</dbReference>
<dbReference type="InterPro" id="IPR023033">
    <property type="entry name" value="Ala_tRNA_ligase_euk/bac"/>
</dbReference>
<dbReference type="InterPro" id="IPR018165">
    <property type="entry name" value="Ala-tRNA-synth_IIc_core"/>
</dbReference>
<dbReference type="GO" id="GO:0002161">
    <property type="term" value="F:aminoacyl-tRNA deacylase activity"/>
    <property type="evidence" value="ECO:0007669"/>
    <property type="project" value="TreeGrafter"/>
</dbReference>
<dbReference type="InterPro" id="IPR012947">
    <property type="entry name" value="tRNA_SAD"/>
</dbReference>
<evidence type="ECO:0000313" key="12">
    <source>
        <dbReference type="Proteomes" id="UP000176241"/>
    </source>
</evidence>
<name>A0A1G1XXP8_9BACT</name>
<keyword evidence="4 9" id="KW-0547">Nucleotide-binding</keyword>
<comment type="similarity">
    <text evidence="1 9">Belongs to the class-II aminoacyl-tRNA synthetase family.</text>
</comment>
<dbReference type="InterPro" id="IPR018163">
    <property type="entry name" value="Thr/Ala-tRNA-synth_IIc_edit"/>
</dbReference>
<dbReference type="GO" id="GO:0000049">
    <property type="term" value="F:tRNA binding"/>
    <property type="evidence" value="ECO:0007669"/>
    <property type="project" value="UniProtKB-KW"/>
</dbReference>
<dbReference type="InterPro" id="IPR018162">
    <property type="entry name" value="Ala-tRNA-ligase_IIc_anticod-bd"/>
</dbReference>
<keyword evidence="6 9" id="KW-0694">RNA-binding</keyword>
<feature type="binding site" evidence="9">
    <location>
        <position position="499"/>
    </location>
    <ligand>
        <name>Zn(2+)</name>
        <dbReference type="ChEBI" id="CHEBI:29105"/>
    </ligand>
</feature>
<organism evidence="11 12">
    <name type="scientific">Candidatus Buchananbacteria bacterium RIFCSPHIGHO2_01_FULL_39_8</name>
    <dbReference type="NCBI Taxonomy" id="1797533"/>
    <lineage>
        <taxon>Bacteria</taxon>
        <taxon>Candidatus Buchananiibacteriota</taxon>
    </lineage>
</organism>
<evidence type="ECO:0000259" key="10">
    <source>
        <dbReference type="PROSITE" id="PS50860"/>
    </source>
</evidence>
<keyword evidence="8 9" id="KW-0030">Aminoacyl-tRNA synthetase</keyword>
<keyword evidence="9" id="KW-0963">Cytoplasm</keyword>
<feature type="binding site" evidence="9">
    <location>
        <position position="503"/>
    </location>
    <ligand>
        <name>Zn(2+)</name>
        <dbReference type="ChEBI" id="CHEBI:29105"/>
    </ligand>
</feature>
<keyword evidence="2 9" id="KW-0820">tRNA-binding</keyword>
<dbReference type="Gene3D" id="3.30.54.20">
    <property type="match status" value="1"/>
</dbReference>
<dbReference type="InterPro" id="IPR002318">
    <property type="entry name" value="Ala-tRNA-lgiase_IIc"/>
</dbReference>
<evidence type="ECO:0000256" key="3">
    <source>
        <dbReference type="ARBA" id="ARBA00022598"/>
    </source>
</evidence>
<dbReference type="SUPFAM" id="SSF55681">
    <property type="entry name" value="Class II aaRS and biotin synthetases"/>
    <property type="match status" value="1"/>
</dbReference>
<keyword evidence="5 9" id="KW-0067">ATP-binding</keyword>
<feature type="binding site" evidence="9">
    <location>
        <position position="609"/>
    </location>
    <ligand>
        <name>Zn(2+)</name>
        <dbReference type="ChEBI" id="CHEBI:29105"/>
    </ligand>
</feature>
<comment type="caution">
    <text evidence="11">The sequence shown here is derived from an EMBL/GenBank/DDBJ whole genome shotgun (WGS) entry which is preliminary data.</text>
</comment>
<dbReference type="SUPFAM" id="SSF101353">
    <property type="entry name" value="Putative anticodon-binding domain of alanyl-tRNA synthetase (AlaRS)"/>
    <property type="match status" value="2"/>
</dbReference>
<dbReference type="FunFam" id="3.30.980.10:FF:000004">
    <property type="entry name" value="Alanine--tRNA ligase, cytoplasmic"/>
    <property type="match status" value="1"/>
</dbReference>
<comment type="domain">
    <text evidence="9">Consists of three domains; the N-terminal catalytic domain, the editing domain and the C-terminal C-Ala domain. The editing domain removes incorrectly charged amino acids, while the C-Ala domain, along with tRNA(Ala), serves as a bridge to cooperatively bring together the editing and aminoacylation centers thus stimulating deacylation of misacylated tRNAs.</text>
</comment>
<evidence type="ECO:0000313" key="11">
    <source>
        <dbReference type="EMBL" id="OGY44366.1"/>
    </source>
</evidence>
<comment type="cofactor">
    <cofactor evidence="9">
        <name>Zn(2+)</name>
        <dbReference type="ChEBI" id="CHEBI:29105"/>
    </cofactor>
    <text evidence="9">Binds 1 zinc ion per subunit.</text>
</comment>
<keyword evidence="7 9" id="KW-0648">Protein biosynthesis</keyword>
<evidence type="ECO:0000256" key="6">
    <source>
        <dbReference type="ARBA" id="ARBA00022884"/>
    </source>
</evidence>
<evidence type="ECO:0000256" key="2">
    <source>
        <dbReference type="ARBA" id="ARBA00022555"/>
    </source>
</evidence>
<dbReference type="EC" id="6.1.1.7" evidence="9"/>
<feature type="domain" description="Alanyl-transfer RNA synthetases family profile" evidence="10">
    <location>
        <begin position="1"/>
        <end position="639"/>
    </location>
</feature>
<dbReference type="InterPro" id="IPR018164">
    <property type="entry name" value="Ala-tRNA-synth_IIc_N"/>
</dbReference>
<dbReference type="Proteomes" id="UP000176241">
    <property type="component" value="Unassembled WGS sequence"/>
</dbReference>
<dbReference type="GO" id="GO:0008270">
    <property type="term" value="F:zinc ion binding"/>
    <property type="evidence" value="ECO:0007669"/>
    <property type="project" value="UniProtKB-UniRule"/>
</dbReference>
<dbReference type="AlphaFoldDB" id="A0A1G1XXP8"/>